<feature type="non-terminal residue" evidence="2">
    <location>
        <position position="99"/>
    </location>
</feature>
<reference evidence="3" key="1">
    <citation type="journal article" date="2018" name="Nat. Microbiol.">
        <title>Leveraging single-cell genomics to expand the fungal tree of life.</title>
        <authorList>
            <person name="Ahrendt S.R."/>
            <person name="Quandt C.A."/>
            <person name="Ciobanu D."/>
            <person name="Clum A."/>
            <person name="Salamov A."/>
            <person name="Andreopoulos B."/>
            <person name="Cheng J.F."/>
            <person name="Woyke T."/>
            <person name="Pelin A."/>
            <person name="Henrissat B."/>
            <person name="Reynolds N.K."/>
            <person name="Benny G.L."/>
            <person name="Smith M.E."/>
            <person name="James T.Y."/>
            <person name="Grigoriev I.V."/>
        </authorList>
    </citation>
    <scope>NUCLEOTIDE SEQUENCE [LARGE SCALE GENOMIC DNA]</scope>
    <source>
        <strain evidence="3">RSA 1356</strain>
    </source>
</reference>
<dbReference type="PROSITE" id="PS00028">
    <property type="entry name" value="ZINC_FINGER_C2H2_1"/>
    <property type="match status" value="1"/>
</dbReference>
<dbReference type="PANTHER" id="PTHR21354">
    <property type="entry name" value="ZINC FINGER PROTEIN 511"/>
    <property type="match status" value="1"/>
</dbReference>
<feature type="non-terminal residue" evidence="2">
    <location>
        <position position="1"/>
    </location>
</feature>
<evidence type="ECO:0000313" key="3">
    <source>
        <dbReference type="Proteomes" id="UP000271241"/>
    </source>
</evidence>
<dbReference type="InterPro" id="IPR039258">
    <property type="entry name" value="ZNF511"/>
</dbReference>
<protein>
    <recommendedName>
        <fullName evidence="1">C2H2-type domain-containing protein</fullName>
    </recommendedName>
</protein>
<dbReference type="PANTHER" id="PTHR21354:SF0">
    <property type="entry name" value="ZINC FINGER PROTEIN 511"/>
    <property type="match status" value="1"/>
</dbReference>
<dbReference type="InterPro" id="IPR013087">
    <property type="entry name" value="Znf_C2H2_type"/>
</dbReference>
<sequence>LRFWSIADYEHHHALLHRFRCEACPDRRAFPGERWLSMHFSEFHDPHIQVRRERGERTYQCYVEGCARLFATPRTRRLHLVDAHRYPRSFRFDLVANGL</sequence>
<dbReference type="EMBL" id="KZ993074">
    <property type="protein sequence ID" value="RKP05631.1"/>
    <property type="molecule type" value="Genomic_DNA"/>
</dbReference>
<organism evidence="2 3">
    <name type="scientific">Thamnocephalis sphaerospora</name>
    <dbReference type="NCBI Taxonomy" id="78915"/>
    <lineage>
        <taxon>Eukaryota</taxon>
        <taxon>Fungi</taxon>
        <taxon>Fungi incertae sedis</taxon>
        <taxon>Zoopagomycota</taxon>
        <taxon>Zoopagomycotina</taxon>
        <taxon>Zoopagomycetes</taxon>
        <taxon>Zoopagales</taxon>
        <taxon>Sigmoideomycetaceae</taxon>
        <taxon>Thamnocephalis</taxon>
    </lineage>
</organism>
<keyword evidence="3" id="KW-1185">Reference proteome</keyword>
<dbReference type="AlphaFoldDB" id="A0A4P9XJS7"/>
<evidence type="ECO:0000313" key="2">
    <source>
        <dbReference type="EMBL" id="RKP05631.1"/>
    </source>
</evidence>
<name>A0A4P9XJS7_9FUNG</name>
<feature type="domain" description="C2H2-type" evidence="1">
    <location>
        <begin position="61"/>
        <end position="84"/>
    </location>
</feature>
<dbReference type="SUPFAM" id="SSF57667">
    <property type="entry name" value="beta-beta-alpha zinc fingers"/>
    <property type="match status" value="1"/>
</dbReference>
<dbReference type="InterPro" id="IPR036236">
    <property type="entry name" value="Znf_C2H2_sf"/>
</dbReference>
<dbReference type="Proteomes" id="UP000271241">
    <property type="component" value="Unassembled WGS sequence"/>
</dbReference>
<proteinExistence type="predicted"/>
<evidence type="ECO:0000259" key="1">
    <source>
        <dbReference type="PROSITE" id="PS00028"/>
    </source>
</evidence>
<gene>
    <name evidence="2" type="ORF">THASP1DRAFT_5893</name>
</gene>
<accession>A0A4P9XJS7</accession>
<dbReference type="OrthoDB" id="18440at2759"/>